<proteinExistence type="predicted"/>
<comment type="caution">
    <text evidence="1">The sequence shown here is derived from an EMBL/GenBank/DDBJ whole genome shotgun (WGS) entry which is preliminary data.</text>
</comment>
<dbReference type="Proteomes" id="UP001299220">
    <property type="component" value="Unassembled WGS sequence"/>
</dbReference>
<dbReference type="EMBL" id="JAFBIT010000001">
    <property type="protein sequence ID" value="MCF2651867.1"/>
    <property type="molecule type" value="Genomic_DNA"/>
</dbReference>
<sequence>MKMIVSEKELCKSNEADSSSSGYPGADVVELVNLRGDTTTVYKLADGTYMDRIERRFTYNGRIPG</sequence>
<evidence type="ECO:0000313" key="2">
    <source>
        <dbReference type="Proteomes" id="UP001299220"/>
    </source>
</evidence>
<reference evidence="1 2" key="1">
    <citation type="submission" date="2020-12" db="EMBL/GenBank/DDBJ databases">
        <title>Whole genome sequences of gut porcine anaerobes.</title>
        <authorList>
            <person name="Kubasova T."/>
            <person name="Jahodarova E."/>
            <person name="Rychlik I."/>
        </authorList>
    </citation>
    <scope>NUCLEOTIDE SEQUENCE [LARGE SCALE GENOMIC DNA]</scope>
    <source>
        <strain evidence="1 2">An867</strain>
    </source>
</reference>
<name>A0ABS9CM00_9FIRM</name>
<gene>
    <name evidence="1" type="ORF">JQM67_04560</name>
</gene>
<protein>
    <submittedName>
        <fullName evidence="1">Uncharacterized protein</fullName>
    </submittedName>
</protein>
<dbReference type="RefSeq" id="WP_235322880.1">
    <property type="nucleotide sequence ID" value="NZ_JAFBIT010000001.1"/>
</dbReference>
<evidence type="ECO:0000313" key="1">
    <source>
        <dbReference type="EMBL" id="MCF2651867.1"/>
    </source>
</evidence>
<accession>A0ABS9CM00</accession>
<keyword evidence="2" id="KW-1185">Reference proteome</keyword>
<organism evidence="1 2">
    <name type="scientific">Anaeromassilibacillus senegalensis</name>
    <dbReference type="NCBI Taxonomy" id="1673717"/>
    <lineage>
        <taxon>Bacteria</taxon>
        <taxon>Bacillati</taxon>
        <taxon>Bacillota</taxon>
        <taxon>Clostridia</taxon>
        <taxon>Eubacteriales</taxon>
        <taxon>Acutalibacteraceae</taxon>
        <taxon>Anaeromassilibacillus</taxon>
    </lineage>
</organism>